<comment type="caution">
    <text evidence="8">The sequence shown here is derived from an EMBL/GenBank/DDBJ whole genome shotgun (WGS) entry which is preliminary data.</text>
</comment>
<dbReference type="PANTHER" id="PTHR15561">
    <property type="entry name" value="CALCITONIN GENE-RELATED PEPTIDE-RECEPTOR COMPONENT PROTEIN"/>
    <property type="match status" value="1"/>
</dbReference>
<sequence>MEILELQTALLSNYELYKLISDEREKSNKNKEKYKQPGNLSMNYLKSTLTIHQNPSQIERFLTELNKFKLTKAEKLQMLNLRPDKEVDLYLIIEEPEERFTADEINEILSIVQNSLEIPEKEEDL</sequence>
<evidence type="ECO:0000256" key="6">
    <source>
        <dbReference type="ARBA" id="ARBA00023242"/>
    </source>
</evidence>
<dbReference type="InterPro" id="IPR006590">
    <property type="entry name" value="RNA_pol_Rpb4/RPC9_core"/>
</dbReference>
<evidence type="ECO:0000259" key="7">
    <source>
        <dbReference type="SMART" id="SM00657"/>
    </source>
</evidence>
<evidence type="ECO:0000256" key="1">
    <source>
        <dbReference type="ARBA" id="ARBA00004123"/>
    </source>
</evidence>
<dbReference type="EMBL" id="MBFT01000194">
    <property type="protein sequence ID" value="PVU95249.1"/>
    <property type="molecule type" value="Genomic_DNA"/>
</dbReference>
<dbReference type="SUPFAM" id="SSF47819">
    <property type="entry name" value="HRDC-like"/>
    <property type="match status" value="1"/>
</dbReference>
<dbReference type="OrthoDB" id="1746530at2759"/>
<dbReference type="SMART" id="SM00657">
    <property type="entry name" value="RPOL4c"/>
    <property type="match status" value="1"/>
</dbReference>
<dbReference type="InterPro" id="IPR038324">
    <property type="entry name" value="Rpb4/RPC9_sf"/>
</dbReference>
<evidence type="ECO:0000256" key="3">
    <source>
        <dbReference type="ARBA" id="ARBA00016672"/>
    </source>
</evidence>
<feature type="domain" description="RNA polymerase Rpb4/RPC9 core" evidence="7">
    <location>
        <begin position="1"/>
        <end position="119"/>
    </location>
</feature>
<keyword evidence="5" id="KW-0804">Transcription</keyword>
<dbReference type="InterPro" id="IPR005574">
    <property type="entry name" value="Rpb4/RPC9"/>
</dbReference>
<reference evidence="8 9" key="1">
    <citation type="journal article" date="2018" name="MBio">
        <title>Comparative Genomics Reveals the Core Gene Toolbox for the Fungus-Insect Symbiosis.</title>
        <authorList>
            <person name="Wang Y."/>
            <person name="Stata M."/>
            <person name="Wang W."/>
            <person name="Stajich J.E."/>
            <person name="White M.M."/>
            <person name="Moncalvo J.M."/>
        </authorList>
    </citation>
    <scope>NUCLEOTIDE SEQUENCE [LARGE SCALE GENOMIC DNA]</scope>
    <source>
        <strain evidence="8 9">AUS-77-4</strain>
    </source>
</reference>
<keyword evidence="4" id="KW-0240">DNA-directed RNA polymerase</keyword>
<dbReference type="AlphaFoldDB" id="A0A2T9YSE4"/>
<evidence type="ECO:0000256" key="4">
    <source>
        <dbReference type="ARBA" id="ARBA00022478"/>
    </source>
</evidence>
<dbReference type="Proteomes" id="UP000245699">
    <property type="component" value="Unassembled WGS sequence"/>
</dbReference>
<accession>A0A2T9YSE4</accession>
<evidence type="ECO:0000256" key="2">
    <source>
        <dbReference type="ARBA" id="ARBA00006898"/>
    </source>
</evidence>
<organism evidence="8 9">
    <name type="scientific">Furculomyces boomerangus</name>
    <dbReference type="NCBI Taxonomy" id="61424"/>
    <lineage>
        <taxon>Eukaryota</taxon>
        <taxon>Fungi</taxon>
        <taxon>Fungi incertae sedis</taxon>
        <taxon>Zoopagomycota</taxon>
        <taxon>Kickxellomycotina</taxon>
        <taxon>Harpellomycetes</taxon>
        <taxon>Harpellales</taxon>
        <taxon>Harpellaceae</taxon>
        <taxon>Furculomyces</taxon>
    </lineage>
</organism>
<evidence type="ECO:0000313" key="9">
    <source>
        <dbReference type="Proteomes" id="UP000245699"/>
    </source>
</evidence>
<dbReference type="GO" id="GO:0006384">
    <property type="term" value="P:transcription initiation at RNA polymerase III promoter"/>
    <property type="evidence" value="ECO:0007669"/>
    <property type="project" value="InterPro"/>
</dbReference>
<dbReference type="GO" id="GO:0005666">
    <property type="term" value="C:RNA polymerase III complex"/>
    <property type="evidence" value="ECO:0007669"/>
    <property type="project" value="InterPro"/>
</dbReference>
<dbReference type="InterPro" id="IPR038846">
    <property type="entry name" value="RPC9"/>
</dbReference>
<evidence type="ECO:0000256" key="5">
    <source>
        <dbReference type="ARBA" id="ARBA00023163"/>
    </source>
</evidence>
<comment type="subcellular location">
    <subcellularLocation>
        <location evidence="1">Nucleus</location>
    </subcellularLocation>
</comment>
<gene>
    <name evidence="8" type="ORF">BB559_002804</name>
</gene>
<keyword evidence="6" id="KW-0539">Nucleus</keyword>
<dbReference type="Gene3D" id="1.20.1250.40">
    <property type="match status" value="1"/>
</dbReference>
<dbReference type="STRING" id="61424.A0A2T9YSE4"/>
<evidence type="ECO:0000313" key="8">
    <source>
        <dbReference type="EMBL" id="PVU95249.1"/>
    </source>
</evidence>
<dbReference type="GO" id="GO:0000166">
    <property type="term" value="F:nucleotide binding"/>
    <property type="evidence" value="ECO:0007669"/>
    <property type="project" value="InterPro"/>
</dbReference>
<dbReference type="PANTHER" id="PTHR15561:SF0">
    <property type="entry name" value="DNA-DIRECTED RNA POLYMERASE III SUBUNIT RPC9"/>
    <property type="match status" value="1"/>
</dbReference>
<proteinExistence type="inferred from homology"/>
<name>A0A2T9YSE4_9FUNG</name>
<dbReference type="Pfam" id="PF03874">
    <property type="entry name" value="RNA_pol_Rpb4"/>
    <property type="match status" value="1"/>
</dbReference>
<protein>
    <recommendedName>
        <fullName evidence="3">DNA-directed RNA polymerase III subunit RPC9</fullName>
    </recommendedName>
</protein>
<comment type="similarity">
    <text evidence="2">Belongs to the eukaryotic RPC9 RNA polymerase subunit family.</text>
</comment>
<dbReference type="InterPro" id="IPR010997">
    <property type="entry name" value="HRDC-like_sf"/>
</dbReference>
<keyword evidence="9" id="KW-1185">Reference proteome</keyword>